<protein>
    <submittedName>
        <fullName evidence="3">Uncharacterized protein</fullName>
    </submittedName>
</protein>
<evidence type="ECO:0000313" key="4">
    <source>
        <dbReference type="Proteomes" id="UP000298416"/>
    </source>
</evidence>
<evidence type="ECO:0000256" key="2">
    <source>
        <dbReference type="ARBA" id="ARBA00023315"/>
    </source>
</evidence>
<keyword evidence="2" id="KW-0012">Acyltransferase</keyword>
<proteinExistence type="predicted"/>
<dbReference type="GO" id="GO:0016747">
    <property type="term" value="F:acyltransferase activity, transferring groups other than amino-acyl groups"/>
    <property type="evidence" value="ECO:0007669"/>
    <property type="project" value="UniProtKB-ARBA"/>
</dbReference>
<organism evidence="3">
    <name type="scientific">Salvia splendens</name>
    <name type="common">Scarlet sage</name>
    <dbReference type="NCBI Taxonomy" id="180675"/>
    <lineage>
        <taxon>Eukaryota</taxon>
        <taxon>Viridiplantae</taxon>
        <taxon>Streptophyta</taxon>
        <taxon>Embryophyta</taxon>
        <taxon>Tracheophyta</taxon>
        <taxon>Spermatophyta</taxon>
        <taxon>Magnoliopsida</taxon>
        <taxon>eudicotyledons</taxon>
        <taxon>Gunneridae</taxon>
        <taxon>Pentapetalae</taxon>
        <taxon>asterids</taxon>
        <taxon>lamiids</taxon>
        <taxon>Lamiales</taxon>
        <taxon>Lamiaceae</taxon>
        <taxon>Nepetoideae</taxon>
        <taxon>Mentheae</taxon>
        <taxon>Salviinae</taxon>
        <taxon>Salvia</taxon>
        <taxon>Salvia subgen. Calosphace</taxon>
        <taxon>core Calosphace</taxon>
    </lineage>
</organism>
<comment type="caution">
    <text evidence="3">The sequence shown here is derived from an EMBL/GenBank/DDBJ whole genome shotgun (WGS) entry which is preliminary data.</text>
</comment>
<reference evidence="3" key="1">
    <citation type="submission" date="2018-01" db="EMBL/GenBank/DDBJ databases">
        <authorList>
            <person name="Mao J.F."/>
        </authorList>
    </citation>
    <scope>NUCLEOTIDE SEQUENCE</scope>
    <source>
        <strain evidence="3">Huo1</strain>
        <tissue evidence="3">Leaf</tissue>
    </source>
</reference>
<reference evidence="3" key="2">
    <citation type="submission" date="2020-08" db="EMBL/GenBank/DDBJ databases">
        <title>Plant Genome Project.</title>
        <authorList>
            <person name="Zhang R.-G."/>
        </authorList>
    </citation>
    <scope>NUCLEOTIDE SEQUENCE</scope>
    <source>
        <strain evidence="3">Huo1</strain>
        <tissue evidence="3">Leaf</tissue>
    </source>
</reference>
<evidence type="ECO:0000313" key="3">
    <source>
        <dbReference type="EMBL" id="KAG6435687.1"/>
    </source>
</evidence>
<dbReference type="SUPFAM" id="SSF52777">
    <property type="entry name" value="CoA-dependent acyltransferases"/>
    <property type="match status" value="1"/>
</dbReference>
<name>A0A8X9AB25_SALSN</name>
<accession>A0A8X9AB25</accession>
<keyword evidence="1" id="KW-0808">Transferase</keyword>
<dbReference type="OrthoDB" id="1862401at2759"/>
<dbReference type="Gene3D" id="3.30.559.10">
    <property type="entry name" value="Chloramphenicol acetyltransferase-like domain"/>
    <property type="match status" value="2"/>
</dbReference>
<gene>
    <name evidence="3" type="ORF">SASPL_100562</name>
</gene>
<sequence>MASTTTTTILDRCRIAPPLEGAAAAEQTLPVTFFDMPWLHFHPTQRLLFYKFPCSKAHFIDSILPNFKKSLSQTLKHFYPVAGSLFYPLNSDKFPEIRYVPGDSVPVTVAEASEALDLNFLTGDQPRVADDFYAFFSELPPSETSPESEFEKIPLITAQITLFPDAGVCVGFNNHHIVGDASSIVRFIKAWCSVAKFGSDDELLCSSDSLPLYDRSVVSDPSGLLNHIWKQLKSFRIESRPLEFPLNKVRSTFILQKRDIQKLRDFVQAKKPHVTHLSSFTITTAYVWSGLARSAAESGEEVADDEPEYFAFAVDGRSRTDPPVPAAYFGNCVGMGLVESTHAELRGGDGFLAAVELIGDEIANKMNKKEEFLRDAGEWVQTFGRLMAKRLFGVAGSPKFDLYDADFGWGKPEKLEPVSIDGDGSMSLCKSREFEGGLEIGVSLPKKKMDAFANIFIEGLKL</sequence>
<keyword evidence="4" id="KW-1185">Reference proteome</keyword>
<dbReference type="PANTHER" id="PTHR31625">
    <property type="match status" value="1"/>
</dbReference>
<dbReference type="AlphaFoldDB" id="A0A8X9AB25"/>
<dbReference type="Pfam" id="PF02458">
    <property type="entry name" value="Transferase"/>
    <property type="match status" value="1"/>
</dbReference>
<dbReference type="InterPro" id="IPR023213">
    <property type="entry name" value="CAT-like_dom_sf"/>
</dbReference>
<dbReference type="InterPro" id="IPR051504">
    <property type="entry name" value="Plant_metabolite_acyltrans"/>
</dbReference>
<dbReference type="Proteomes" id="UP000298416">
    <property type="component" value="Unassembled WGS sequence"/>
</dbReference>
<dbReference type="EMBL" id="PNBA02000001">
    <property type="protein sequence ID" value="KAG6435687.1"/>
    <property type="molecule type" value="Genomic_DNA"/>
</dbReference>
<evidence type="ECO:0000256" key="1">
    <source>
        <dbReference type="ARBA" id="ARBA00022679"/>
    </source>
</evidence>